<comment type="caution">
    <text evidence="2">The sequence shown here is derived from an EMBL/GenBank/DDBJ whole genome shotgun (WGS) entry which is preliminary data.</text>
</comment>
<protein>
    <recommendedName>
        <fullName evidence="4">C2H2-type domain-containing protein</fullName>
    </recommendedName>
</protein>
<evidence type="ECO:0000313" key="2">
    <source>
        <dbReference type="EMBL" id="KAF6827533.1"/>
    </source>
</evidence>
<organism evidence="2 3">
    <name type="scientific">Colletotrichum musicola</name>
    <dbReference type="NCBI Taxonomy" id="2175873"/>
    <lineage>
        <taxon>Eukaryota</taxon>
        <taxon>Fungi</taxon>
        <taxon>Dikarya</taxon>
        <taxon>Ascomycota</taxon>
        <taxon>Pezizomycotina</taxon>
        <taxon>Sordariomycetes</taxon>
        <taxon>Hypocreomycetidae</taxon>
        <taxon>Glomerellales</taxon>
        <taxon>Glomerellaceae</taxon>
        <taxon>Colletotrichum</taxon>
        <taxon>Colletotrichum orchidearum species complex</taxon>
    </lineage>
</organism>
<reference evidence="2" key="1">
    <citation type="journal article" date="2020" name="Phytopathology">
        <title>Genome Sequence Resources of Colletotrichum truncatum, C. plurivorum, C. musicola, and C. sojae: Four Species Pathogenic to Soybean (Glycine max).</title>
        <authorList>
            <person name="Rogerio F."/>
            <person name="Boufleur T.R."/>
            <person name="Ciampi-Guillardi M."/>
            <person name="Sukno S.A."/>
            <person name="Thon M.R."/>
            <person name="Massola Junior N.S."/>
            <person name="Baroncelli R."/>
        </authorList>
    </citation>
    <scope>NUCLEOTIDE SEQUENCE</scope>
    <source>
        <strain evidence="2">LFN0074</strain>
    </source>
</reference>
<dbReference type="Gene3D" id="3.30.160.60">
    <property type="entry name" value="Classic Zinc Finger"/>
    <property type="match status" value="1"/>
</dbReference>
<dbReference type="Proteomes" id="UP000639643">
    <property type="component" value="Unassembled WGS sequence"/>
</dbReference>
<keyword evidence="3" id="KW-1185">Reference proteome</keyword>
<dbReference type="OrthoDB" id="4826573at2759"/>
<gene>
    <name evidence="2" type="ORF">CMUS01_08973</name>
</gene>
<dbReference type="EMBL" id="WIGM01000365">
    <property type="protein sequence ID" value="KAF6827533.1"/>
    <property type="molecule type" value="Genomic_DNA"/>
</dbReference>
<name>A0A8H6KA50_9PEZI</name>
<evidence type="ECO:0000256" key="1">
    <source>
        <dbReference type="SAM" id="MobiDB-lite"/>
    </source>
</evidence>
<sequence>MAAFAINSIVNHQPDDDDEREARELLEKAFSSCIGSLPSKNKGEASLAYIGNVLIHAAQGLSDCFDRLVSEERLRSTGYRIVDQAYHGPNCHNMSILEYSTSQRKMLRHMGEKIHALKPSLEEVKILASPPMEKNHQELPRQPVPSESSSRSSISVSTGVGVFSAVASQASASTTHHYSDRYSDRRSPSPSSSQFGDEDDGGGDVDHEIMVDIQKMVAAGDMDMKDVTLESLKHRGKGRYKCPYWRVCTKGGTESDGRPKIFSRNCMYRQHLQKHSKPHKCRMPGCPNKEGFARKDQLVRHMQNVKHDEPFPLPVGRG</sequence>
<dbReference type="AlphaFoldDB" id="A0A8H6KA50"/>
<feature type="region of interest" description="Disordered" evidence="1">
    <location>
        <begin position="174"/>
        <end position="205"/>
    </location>
</feature>
<evidence type="ECO:0008006" key="4">
    <source>
        <dbReference type="Google" id="ProtNLM"/>
    </source>
</evidence>
<evidence type="ECO:0000313" key="3">
    <source>
        <dbReference type="Proteomes" id="UP000639643"/>
    </source>
</evidence>
<feature type="compositionally biased region" description="Basic and acidic residues" evidence="1">
    <location>
        <begin position="177"/>
        <end position="187"/>
    </location>
</feature>
<feature type="compositionally biased region" description="Low complexity" evidence="1">
    <location>
        <begin position="144"/>
        <end position="153"/>
    </location>
</feature>
<accession>A0A8H6KA50</accession>
<feature type="region of interest" description="Disordered" evidence="1">
    <location>
        <begin position="130"/>
        <end position="153"/>
    </location>
</feature>
<proteinExistence type="predicted"/>